<dbReference type="GO" id="GO:0032259">
    <property type="term" value="P:methylation"/>
    <property type="evidence" value="ECO:0007669"/>
    <property type="project" value="UniProtKB-KW"/>
</dbReference>
<dbReference type="InterPro" id="IPR029063">
    <property type="entry name" value="SAM-dependent_MTases_sf"/>
</dbReference>
<feature type="domain" description="Methyltransferase" evidence="1">
    <location>
        <begin position="40"/>
        <end position="130"/>
    </location>
</feature>
<dbReference type="EMBL" id="SSSM01000004">
    <property type="protein sequence ID" value="THG31121.1"/>
    <property type="molecule type" value="Genomic_DNA"/>
</dbReference>
<evidence type="ECO:0000259" key="1">
    <source>
        <dbReference type="Pfam" id="PF13649"/>
    </source>
</evidence>
<gene>
    <name evidence="2" type="ORF">E6C64_10060</name>
</gene>
<reference evidence="2 3" key="1">
    <citation type="submission" date="2019-04" db="EMBL/GenBank/DDBJ databases">
        <authorList>
            <person name="Jiang L."/>
        </authorList>
    </citation>
    <scope>NUCLEOTIDE SEQUENCE [LARGE SCALE GENOMIC DNA]</scope>
    <source>
        <strain evidence="2 3">YIM 131853</strain>
    </source>
</reference>
<dbReference type="Proteomes" id="UP000309133">
    <property type="component" value="Unassembled WGS sequence"/>
</dbReference>
<comment type="caution">
    <text evidence="2">The sequence shown here is derived from an EMBL/GenBank/DDBJ whole genome shotgun (WGS) entry which is preliminary data.</text>
</comment>
<dbReference type="GO" id="GO:0008168">
    <property type="term" value="F:methyltransferase activity"/>
    <property type="evidence" value="ECO:0007669"/>
    <property type="project" value="UniProtKB-KW"/>
</dbReference>
<evidence type="ECO:0000313" key="2">
    <source>
        <dbReference type="EMBL" id="THG31121.1"/>
    </source>
</evidence>
<dbReference type="Pfam" id="PF13649">
    <property type="entry name" value="Methyltransf_25"/>
    <property type="match status" value="1"/>
</dbReference>
<organism evidence="2 3">
    <name type="scientific">Naasia lichenicola</name>
    <dbReference type="NCBI Taxonomy" id="2565933"/>
    <lineage>
        <taxon>Bacteria</taxon>
        <taxon>Bacillati</taxon>
        <taxon>Actinomycetota</taxon>
        <taxon>Actinomycetes</taxon>
        <taxon>Micrococcales</taxon>
        <taxon>Microbacteriaceae</taxon>
        <taxon>Naasia</taxon>
    </lineage>
</organism>
<keyword evidence="2" id="KW-0489">Methyltransferase</keyword>
<name>A0A4S4FLQ2_9MICO</name>
<dbReference type="Gene3D" id="3.40.50.150">
    <property type="entry name" value="Vaccinia Virus protein VP39"/>
    <property type="match status" value="1"/>
</dbReference>
<evidence type="ECO:0000313" key="3">
    <source>
        <dbReference type="Proteomes" id="UP000309133"/>
    </source>
</evidence>
<sequence>MTSGDWDSRYAAADAAPVWSVEPNAWVAETLEDLPPGRAVDLGAGEGRNALWLASRGWTVEAVDFSAVGLARGAQRAEGLGLSVVWTTADAAGWTPSGPLDLVLLSYLHLDEPILTTLLARAAGWLAPGGTLAVIGHHRDNIAHGVGGPQEPGILYTEDLLRAGAESLEIQTVGRKLREVGGADRPAIDAVLVARRAAPAADGPTV</sequence>
<dbReference type="OrthoDB" id="9786503at2"/>
<dbReference type="RefSeq" id="WP_136427546.1">
    <property type="nucleotide sequence ID" value="NZ_SSSM01000004.1"/>
</dbReference>
<keyword evidence="2" id="KW-0808">Transferase</keyword>
<proteinExistence type="predicted"/>
<keyword evidence="3" id="KW-1185">Reference proteome</keyword>
<protein>
    <submittedName>
        <fullName evidence="2">Class I SAM-dependent methyltransferase</fullName>
    </submittedName>
</protein>
<dbReference type="CDD" id="cd02440">
    <property type="entry name" value="AdoMet_MTases"/>
    <property type="match status" value="1"/>
</dbReference>
<dbReference type="InterPro" id="IPR041698">
    <property type="entry name" value="Methyltransf_25"/>
</dbReference>
<dbReference type="SUPFAM" id="SSF53335">
    <property type="entry name" value="S-adenosyl-L-methionine-dependent methyltransferases"/>
    <property type="match status" value="1"/>
</dbReference>
<accession>A0A4S4FLQ2</accession>
<dbReference type="AlphaFoldDB" id="A0A4S4FLQ2"/>